<dbReference type="Proteomes" id="UP000320876">
    <property type="component" value="Unassembled WGS sequence"/>
</dbReference>
<dbReference type="GO" id="GO:0003677">
    <property type="term" value="F:DNA binding"/>
    <property type="evidence" value="ECO:0007669"/>
    <property type="project" value="UniProtKB-KW"/>
</dbReference>
<dbReference type="InterPro" id="IPR000847">
    <property type="entry name" value="LysR_HTH_N"/>
</dbReference>
<dbReference type="AlphaFoldDB" id="A0A542DKT1"/>
<sequence length="299" mass="31991">MLSLDRLQALAMVDRHGSIAAAAEQLHLTPSGVSQKLAKLERETGHRLLEPRGRGVRLTHAGRVLAEHASRMLTQCVTAEADLADLTEEILGPLRIGAMPSTVRRLLAPALTMLRARHPRLWPTLRDGEVVDTMPLLLAGELDLVVAENWAHRPTVIPEGVSKRLLLDEQAMVALPVDHPLAGRETVDLAELEGAAWTSCGPGSAAGEALVQAVRNQRVEPEVRYIVTEFPTQAALVEAGLAVALIAPLALQSVPGGVRLVPPEPALRREIHAVWRTDRENPAVRAGVAALAGAVPSSV</sequence>
<evidence type="ECO:0000313" key="6">
    <source>
        <dbReference type="EMBL" id="TQJ03699.1"/>
    </source>
</evidence>
<dbReference type="Gene3D" id="1.10.10.10">
    <property type="entry name" value="Winged helix-like DNA-binding domain superfamily/Winged helix DNA-binding domain"/>
    <property type="match status" value="1"/>
</dbReference>
<dbReference type="GO" id="GO:0032993">
    <property type="term" value="C:protein-DNA complex"/>
    <property type="evidence" value="ECO:0007669"/>
    <property type="project" value="TreeGrafter"/>
</dbReference>
<accession>A0A542DKT1</accession>
<evidence type="ECO:0000256" key="4">
    <source>
        <dbReference type="ARBA" id="ARBA00023163"/>
    </source>
</evidence>
<dbReference type="SUPFAM" id="SSF46785">
    <property type="entry name" value="Winged helix' DNA-binding domain"/>
    <property type="match status" value="1"/>
</dbReference>
<reference evidence="6 7" key="1">
    <citation type="submission" date="2019-06" db="EMBL/GenBank/DDBJ databases">
        <title>Sequencing the genomes of 1000 actinobacteria strains.</title>
        <authorList>
            <person name="Klenk H.-P."/>
        </authorList>
    </citation>
    <scope>NUCLEOTIDE SEQUENCE [LARGE SCALE GENOMIC DNA]</scope>
    <source>
        <strain evidence="6 7">DSM 45679</strain>
    </source>
</reference>
<protein>
    <submittedName>
        <fullName evidence="6">DNA-binding transcriptional LysR family regulator</fullName>
    </submittedName>
</protein>
<keyword evidence="3 6" id="KW-0238">DNA-binding</keyword>
<dbReference type="PANTHER" id="PTHR30346:SF29">
    <property type="entry name" value="LYSR SUBSTRATE-BINDING"/>
    <property type="match status" value="1"/>
</dbReference>
<comment type="similarity">
    <text evidence="1">Belongs to the LysR transcriptional regulatory family.</text>
</comment>
<comment type="caution">
    <text evidence="6">The sequence shown here is derived from an EMBL/GenBank/DDBJ whole genome shotgun (WGS) entry which is preliminary data.</text>
</comment>
<dbReference type="PROSITE" id="PS50931">
    <property type="entry name" value="HTH_LYSR"/>
    <property type="match status" value="1"/>
</dbReference>
<dbReference type="SUPFAM" id="SSF53850">
    <property type="entry name" value="Periplasmic binding protein-like II"/>
    <property type="match status" value="1"/>
</dbReference>
<evidence type="ECO:0000256" key="1">
    <source>
        <dbReference type="ARBA" id="ARBA00009437"/>
    </source>
</evidence>
<keyword evidence="7" id="KW-1185">Reference proteome</keyword>
<organism evidence="6 7">
    <name type="scientific">Amycolatopsis cihanbeyliensis</name>
    <dbReference type="NCBI Taxonomy" id="1128664"/>
    <lineage>
        <taxon>Bacteria</taxon>
        <taxon>Bacillati</taxon>
        <taxon>Actinomycetota</taxon>
        <taxon>Actinomycetes</taxon>
        <taxon>Pseudonocardiales</taxon>
        <taxon>Pseudonocardiaceae</taxon>
        <taxon>Amycolatopsis</taxon>
    </lineage>
</organism>
<dbReference type="FunFam" id="1.10.10.10:FF:000001">
    <property type="entry name" value="LysR family transcriptional regulator"/>
    <property type="match status" value="1"/>
</dbReference>
<dbReference type="InterPro" id="IPR036388">
    <property type="entry name" value="WH-like_DNA-bd_sf"/>
</dbReference>
<dbReference type="InterPro" id="IPR005119">
    <property type="entry name" value="LysR_subst-bd"/>
</dbReference>
<dbReference type="InterPro" id="IPR036390">
    <property type="entry name" value="WH_DNA-bd_sf"/>
</dbReference>
<evidence type="ECO:0000259" key="5">
    <source>
        <dbReference type="PROSITE" id="PS50931"/>
    </source>
</evidence>
<gene>
    <name evidence="6" type="ORF">FB471_3466</name>
</gene>
<dbReference type="GO" id="GO:0003700">
    <property type="term" value="F:DNA-binding transcription factor activity"/>
    <property type="evidence" value="ECO:0007669"/>
    <property type="project" value="InterPro"/>
</dbReference>
<dbReference type="CDD" id="cd08423">
    <property type="entry name" value="PBP2_LTTR_like_6"/>
    <property type="match status" value="1"/>
</dbReference>
<keyword evidence="2" id="KW-0805">Transcription regulation</keyword>
<evidence type="ECO:0000256" key="2">
    <source>
        <dbReference type="ARBA" id="ARBA00023015"/>
    </source>
</evidence>
<dbReference type="RefSeq" id="WP_141999479.1">
    <property type="nucleotide sequence ID" value="NZ_VFML01000001.1"/>
</dbReference>
<dbReference type="PANTHER" id="PTHR30346">
    <property type="entry name" value="TRANSCRIPTIONAL DUAL REGULATOR HCAR-RELATED"/>
    <property type="match status" value="1"/>
</dbReference>
<evidence type="ECO:0000313" key="7">
    <source>
        <dbReference type="Proteomes" id="UP000320876"/>
    </source>
</evidence>
<evidence type="ECO:0000256" key="3">
    <source>
        <dbReference type="ARBA" id="ARBA00023125"/>
    </source>
</evidence>
<keyword evidence="4" id="KW-0804">Transcription</keyword>
<dbReference type="Pfam" id="PF00126">
    <property type="entry name" value="HTH_1"/>
    <property type="match status" value="1"/>
</dbReference>
<dbReference type="OrthoDB" id="4131546at2"/>
<dbReference type="Pfam" id="PF03466">
    <property type="entry name" value="LysR_substrate"/>
    <property type="match status" value="1"/>
</dbReference>
<name>A0A542DKT1_AMYCI</name>
<dbReference type="EMBL" id="VFML01000001">
    <property type="protein sequence ID" value="TQJ03699.1"/>
    <property type="molecule type" value="Genomic_DNA"/>
</dbReference>
<dbReference type="Gene3D" id="3.40.190.10">
    <property type="entry name" value="Periplasmic binding protein-like II"/>
    <property type="match status" value="2"/>
</dbReference>
<proteinExistence type="inferred from homology"/>
<feature type="domain" description="HTH lysR-type" evidence="5">
    <location>
        <begin position="2"/>
        <end position="59"/>
    </location>
</feature>